<organism evidence="1 2">
    <name type="scientific">Nocardiopsis composta</name>
    <dbReference type="NCBI Taxonomy" id="157465"/>
    <lineage>
        <taxon>Bacteria</taxon>
        <taxon>Bacillati</taxon>
        <taxon>Actinomycetota</taxon>
        <taxon>Actinomycetes</taxon>
        <taxon>Streptosporangiales</taxon>
        <taxon>Nocardiopsidaceae</taxon>
        <taxon>Nocardiopsis</taxon>
    </lineage>
</organism>
<proteinExistence type="predicted"/>
<comment type="caution">
    <text evidence="1">The sequence shown here is derived from an EMBL/GenBank/DDBJ whole genome shotgun (WGS) entry which is preliminary data.</text>
</comment>
<keyword evidence="2" id="KW-1185">Reference proteome</keyword>
<evidence type="ECO:0000313" key="2">
    <source>
        <dbReference type="Proteomes" id="UP000572635"/>
    </source>
</evidence>
<dbReference type="EMBL" id="JACHDB010000001">
    <property type="protein sequence ID" value="MBB5431368.1"/>
    <property type="molecule type" value="Genomic_DNA"/>
</dbReference>
<name>A0A7W8QJ00_9ACTN</name>
<dbReference type="RefSeq" id="WP_184390982.1">
    <property type="nucleotide sequence ID" value="NZ_JACHDB010000001.1"/>
</dbReference>
<reference evidence="1 2" key="1">
    <citation type="submission" date="2020-08" db="EMBL/GenBank/DDBJ databases">
        <title>Sequencing the genomes of 1000 actinobacteria strains.</title>
        <authorList>
            <person name="Klenk H.-P."/>
        </authorList>
    </citation>
    <scope>NUCLEOTIDE SEQUENCE [LARGE SCALE GENOMIC DNA]</scope>
    <source>
        <strain evidence="1 2">DSM 44551</strain>
    </source>
</reference>
<sequence length="267" mass="28992">MDEQESLRQLLQAVTWAKTQWEALDQADQQAGTPVPGSPLAGDDAKSDPYQVSHYAYHALMAGLDHMHCLHSSLIDAQENTLRFHLHSQFSLIRGGIENAARAVWVIAPNGRTERIKRRLKLQNKEYISSAGLRKACGVPEVEVDQWLKERKDKVVSVAIAAGVLSTSAVKALSPPNYKTIAAEAGEAVGLGDANAEAVWRMCSGLAHGDMSGTVSTLELERVGGTPGVDITRVTVNVENLLMCTQAACMMLKQGIDLYNRRAQAAF</sequence>
<accession>A0A7W8QJ00</accession>
<evidence type="ECO:0000313" key="1">
    <source>
        <dbReference type="EMBL" id="MBB5431368.1"/>
    </source>
</evidence>
<gene>
    <name evidence="1" type="ORF">HDA36_001452</name>
</gene>
<protein>
    <submittedName>
        <fullName evidence="1">Uncharacterized protein</fullName>
    </submittedName>
</protein>
<dbReference type="Proteomes" id="UP000572635">
    <property type="component" value="Unassembled WGS sequence"/>
</dbReference>
<dbReference type="AlphaFoldDB" id="A0A7W8QJ00"/>